<reference evidence="7 8" key="1">
    <citation type="submission" date="2024-10" db="EMBL/GenBank/DDBJ databases">
        <title>The Natural Products Discovery Center: Release of the First 8490 Sequenced Strains for Exploring Actinobacteria Biosynthetic Diversity.</title>
        <authorList>
            <person name="Kalkreuter E."/>
            <person name="Kautsar S.A."/>
            <person name="Yang D."/>
            <person name="Bader C.D."/>
            <person name="Teijaro C.N."/>
            <person name="Fluegel L."/>
            <person name="Davis C.M."/>
            <person name="Simpson J.R."/>
            <person name="Lauterbach L."/>
            <person name="Steele A.D."/>
            <person name="Gui C."/>
            <person name="Meng S."/>
            <person name="Li G."/>
            <person name="Viehrig K."/>
            <person name="Ye F."/>
            <person name="Su P."/>
            <person name="Kiefer A.F."/>
            <person name="Nichols A."/>
            <person name="Cepeda A.J."/>
            <person name="Yan W."/>
            <person name="Fan B."/>
            <person name="Jiang Y."/>
            <person name="Adhikari A."/>
            <person name="Zheng C.-J."/>
            <person name="Schuster L."/>
            <person name="Cowan T.M."/>
            <person name="Smanski M.J."/>
            <person name="Chevrette M.G."/>
            <person name="De Carvalho L.P.S."/>
            <person name="Shen B."/>
        </authorList>
    </citation>
    <scope>NUCLEOTIDE SEQUENCE [LARGE SCALE GENOMIC DNA]</scope>
    <source>
        <strain evidence="7 8">NPDC049503</strain>
    </source>
</reference>
<dbReference type="InterPro" id="IPR036890">
    <property type="entry name" value="HATPase_C_sf"/>
</dbReference>
<dbReference type="InterPro" id="IPR050482">
    <property type="entry name" value="Sensor_HK_TwoCompSys"/>
</dbReference>
<dbReference type="GO" id="GO:0016301">
    <property type="term" value="F:kinase activity"/>
    <property type="evidence" value="ECO:0007669"/>
    <property type="project" value="UniProtKB-KW"/>
</dbReference>
<dbReference type="Proteomes" id="UP001612928">
    <property type="component" value="Unassembled WGS sequence"/>
</dbReference>
<feature type="transmembrane region" description="Helical" evidence="5">
    <location>
        <begin position="128"/>
        <end position="151"/>
    </location>
</feature>
<dbReference type="SMART" id="SM00387">
    <property type="entry name" value="HATPase_c"/>
    <property type="match status" value="1"/>
</dbReference>
<feature type="region of interest" description="Disordered" evidence="4">
    <location>
        <begin position="652"/>
        <end position="690"/>
    </location>
</feature>
<evidence type="ECO:0000313" key="7">
    <source>
        <dbReference type="EMBL" id="MFI7441241.1"/>
    </source>
</evidence>
<feature type="transmembrane region" description="Helical" evidence="5">
    <location>
        <begin position="97"/>
        <end position="116"/>
    </location>
</feature>
<evidence type="ECO:0000256" key="3">
    <source>
        <dbReference type="ARBA" id="ARBA00023012"/>
    </source>
</evidence>
<accession>A0ABW8A379</accession>
<evidence type="ECO:0000313" key="8">
    <source>
        <dbReference type="Proteomes" id="UP001612928"/>
    </source>
</evidence>
<feature type="transmembrane region" description="Helical" evidence="5">
    <location>
        <begin position="27"/>
        <end position="47"/>
    </location>
</feature>
<dbReference type="InterPro" id="IPR011712">
    <property type="entry name" value="Sig_transdc_His_kin_sub3_dim/P"/>
</dbReference>
<feature type="transmembrane region" description="Helical" evidence="5">
    <location>
        <begin position="200"/>
        <end position="220"/>
    </location>
</feature>
<dbReference type="Pfam" id="PF02518">
    <property type="entry name" value="HATPase_c"/>
    <property type="match status" value="1"/>
</dbReference>
<dbReference type="PANTHER" id="PTHR24421">
    <property type="entry name" value="NITRATE/NITRITE SENSOR PROTEIN NARX-RELATED"/>
    <property type="match status" value="1"/>
</dbReference>
<keyword evidence="1" id="KW-0808">Transferase</keyword>
<feature type="transmembrane region" description="Helical" evidence="5">
    <location>
        <begin position="54"/>
        <end position="77"/>
    </location>
</feature>
<keyword evidence="3" id="KW-0902">Two-component regulatory system</keyword>
<comment type="caution">
    <text evidence="7">The sequence shown here is derived from an EMBL/GenBank/DDBJ whole genome shotgun (WGS) entry which is preliminary data.</text>
</comment>
<proteinExistence type="predicted"/>
<evidence type="ECO:0000256" key="1">
    <source>
        <dbReference type="ARBA" id="ARBA00022679"/>
    </source>
</evidence>
<dbReference type="InterPro" id="IPR029016">
    <property type="entry name" value="GAF-like_dom_sf"/>
</dbReference>
<keyword evidence="5" id="KW-0472">Membrane</keyword>
<evidence type="ECO:0000256" key="5">
    <source>
        <dbReference type="SAM" id="Phobius"/>
    </source>
</evidence>
<feature type="transmembrane region" description="Helical" evidence="5">
    <location>
        <begin position="295"/>
        <end position="312"/>
    </location>
</feature>
<feature type="domain" description="Histidine kinase/HSP90-like ATPase" evidence="6">
    <location>
        <begin position="576"/>
        <end position="672"/>
    </location>
</feature>
<dbReference type="SUPFAM" id="SSF55781">
    <property type="entry name" value="GAF domain-like"/>
    <property type="match status" value="1"/>
</dbReference>
<feature type="transmembrane region" description="Helical" evidence="5">
    <location>
        <begin position="265"/>
        <end position="289"/>
    </location>
</feature>
<keyword evidence="2 7" id="KW-0418">Kinase</keyword>
<dbReference type="Gene3D" id="3.30.450.40">
    <property type="match status" value="1"/>
</dbReference>
<gene>
    <name evidence="7" type="ORF">ACIBP5_14895</name>
</gene>
<sequence length="690" mass="71308">MSTVTLAAANAMLAVLNRPDDGPGMGYGLGASLMAVAFAAVGALVAARSPGNPMGWLLGGMGLALAATSFCQGYAAYALITRPGSLPGGEVAGWAGSWLWVLVVVPAGTFLPLLFPDGRPPSARWRPVAWLAAADLVVVVVCAAVLATGFAPPAFEPALTGLADHLLLAVPAAAFCALALASAAASLVRYSRAGGEERQQLKWFGFSVTVAAAAVVVQFVPPTGRPDWRASLLVLTAGIPVAMGVAIVKYRLYDIDAVIHRTFSYTVLAGFITAVYLAVVVGVGSAVGARTGGGMLLPLVATAIAALGFSGVRTRAQRLADRLVHGARATPYETLSRLSERLATTSSIEEFLPSLARALAEATGALRADVWVRVGGRLEPAASHPPAAEPAAPLDVVEDALPRLPPGHTVAEVRTHDALLGAIALTKPPGEPPTATDAKLVADLAAHAAIAFRDVARAAELRESRRRIVTAQDAERRRLERDLHDGAQQNLVALALKLRLARQLLDTEPAHVGPLLEQLGAEAESALETVRDLARGVFPAILADKGLVPALRAHLAKLPAGAEADLPSSLGRFAPEIEAAVYFCCLEALQNAAKHAGGSVPLLRLAGGEGWLEFTVRDSGPGFDPRSPGQGSGLRNMKDRLEAVGGVLTVSSAPGRGATVQGSVRLLPRRPHSGETDSMGDEPSPAPGTG</sequence>
<dbReference type="Gene3D" id="3.30.565.10">
    <property type="entry name" value="Histidine kinase-like ATPase, C-terminal domain"/>
    <property type="match status" value="1"/>
</dbReference>
<evidence type="ECO:0000256" key="4">
    <source>
        <dbReference type="SAM" id="MobiDB-lite"/>
    </source>
</evidence>
<dbReference type="SUPFAM" id="SSF55874">
    <property type="entry name" value="ATPase domain of HSP90 chaperone/DNA topoisomerase II/histidine kinase"/>
    <property type="match status" value="1"/>
</dbReference>
<feature type="region of interest" description="Disordered" evidence="4">
    <location>
        <begin position="617"/>
        <end position="636"/>
    </location>
</feature>
<keyword evidence="5" id="KW-0812">Transmembrane</keyword>
<dbReference type="InterPro" id="IPR003594">
    <property type="entry name" value="HATPase_dom"/>
</dbReference>
<protein>
    <submittedName>
        <fullName evidence="7">Sensor histidine kinase</fullName>
    </submittedName>
</protein>
<name>A0ABW8A379_9ACTN</name>
<feature type="transmembrane region" description="Helical" evidence="5">
    <location>
        <begin position="232"/>
        <end position="253"/>
    </location>
</feature>
<dbReference type="Gene3D" id="1.20.5.1930">
    <property type="match status" value="1"/>
</dbReference>
<dbReference type="CDD" id="cd16917">
    <property type="entry name" value="HATPase_UhpB-NarQ-NarX-like"/>
    <property type="match status" value="1"/>
</dbReference>
<dbReference type="Pfam" id="PF07730">
    <property type="entry name" value="HisKA_3"/>
    <property type="match status" value="1"/>
</dbReference>
<dbReference type="EMBL" id="JBITMB010000003">
    <property type="protein sequence ID" value="MFI7441241.1"/>
    <property type="molecule type" value="Genomic_DNA"/>
</dbReference>
<organism evidence="7 8">
    <name type="scientific">Nonomuraea indica</name>
    <dbReference type="NCBI Taxonomy" id="1581193"/>
    <lineage>
        <taxon>Bacteria</taxon>
        <taxon>Bacillati</taxon>
        <taxon>Actinomycetota</taxon>
        <taxon>Actinomycetes</taxon>
        <taxon>Streptosporangiales</taxon>
        <taxon>Streptosporangiaceae</taxon>
        <taxon>Nonomuraea</taxon>
    </lineage>
</organism>
<dbReference type="RefSeq" id="WP_397021072.1">
    <property type="nucleotide sequence ID" value="NZ_JBITMB010000003.1"/>
</dbReference>
<evidence type="ECO:0000259" key="6">
    <source>
        <dbReference type="SMART" id="SM00387"/>
    </source>
</evidence>
<feature type="transmembrane region" description="Helical" evidence="5">
    <location>
        <begin position="166"/>
        <end position="188"/>
    </location>
</feature>
<keyword evidence="8" id="KW-1185">Reference proteome</keyword>
<evidence type="ECO:0000256" key="2">
    <source>
        <dbReference type="ARBA" id="ARBA00022777"/>
    </source>
</evidence>
<keyword evidence="5" id="KW-1133">Transmembrane helix</keyword>